<gene>
    <name evidence="1" type="ORF">H8F21_13635</name>
</gene>
<evidence type="ECO:0000313" key="1">
    <source>
        <dbReference type="EMBL" id="MBM5458606.1"/>
    </source>
</evidence>
<protein>
    <submittedName>
        <fullName evidence="1">Uncharacterized protein</fullName>
    </submittedName>
</protein>
<evidence type="ECO:0000313" key="2">
    <source>
        <dbReference type="Proteomes" id="UP000745663"/>
    </source>
</evidence>
<sequence>MSRTGILNSIDLSRGVDIASSLDLKYESSRERRKARIHLSLMLTTAAAALGNFLPGLQIPTVWVACSVTALLLARTLPTVRSALRKTKATKESALQIQSLLVEEVHGEQAFAFKVSKFQPKMRLRIATISKDNRVSIRTYSVAPGTPPTLKVEDRQIYVKRWLTRTYGDKWNQLALDRRISVPRARNPQFKFGTAPATPMD</sequence>
<accession>A0ABS2BYA8</accession>
<keyword evidence="2" id="KW-1185">Reference proteome</keyword>
<reference evidence="1 2" key="1">
    <citation type="submission" date="2020-08" db="EMBL/GenBank/DDBJ databases">
        <title>Description of novel Pseudomonas species.</title>
        <authorList>
            <person name="Duman M."/>
            <person name="Mulet M."/>
            <person name="Altun S."/>
            <person name="Saticioglu I.B."/>
            <person name="Lalucat J."/>
            <person name="Garcia-Valdes E."/>
        </authorList>
    </citation>
    <scope>NUCLEOTIDE SEQUENCE [LARGE SCALE GENOMIC DNA]</scope>
    <source>
        <strain evidence="1 2">P66</strain>
    </source>
</reference>
<dbReference type="EMBL" id="JACOPV010000008">
    <property type="protein sequence ID" value="MBM5458606.1"/>
    <property type="molecule type" value="Genomic_DNA"/>
</dbReference>
<organism evidence="1 2">
    <name type="scientific">Pseudomonas arcuscaelestis</name>
    <dbReference type="NCBI Taxonomy" id="2710591"/>
    <lineage>
        <taxon>Bacteria</taxon>
        <taxon>Pseudomonadati</taxon>
        <taxon>Pseudomonadota</taxon>
        <taxon>Gammaproteobacteria</taxon>
        <taxon>Pseudomonadales</taxon>
        <taxon>Pseudomonadaceae</taxon>
        <taxon>Pseudomonas</taxon>
    </lineage>
</organism>
<name>A0ABS2BYA8_9PSED</name>
<comment type="caution">
    <text evidence="1">The sequence shown here is derived from an EMBL/GenBank/DDBJ whole genome shotgun (WGS) entry which is preliminary data.</text>
</comment>
<dbReference type="Proteomes" id="UP000745663">
    <property type="component" value="Unassembled WGS sequence"/>
</dbReference>
<dbReference type="RefSeq" id="WP_203584546.1">
    <property type="nucleotide sequence ID" value="NZ_JACOPV010000008.1"/>
</dbReference>
<proteinExistence type="predicted"/>